<feature type="region of interest" description="Disordered" evidence="2">
    <location>
        <begin position="146"/>
        <end position="196"/>
    </location>
</feature>
<feature type="domain" description="C3H1-type" evidence="3">
    <location>
        <begin position="30"/>
        <end position="52"/>
    </location>
</feature>
<proteinExistence type="predicted"/>
<keyword evidence="1" id="KW-0863">Zinc-finger</keyword>
<dbReference type="Proteomes" id="UP001201163">
    <property type="component" value="Unassembled WGS sequence"/>
</dbReference>
<protein>
    <recommendedName>
        <fullName evidence="3">C3H1-type domain-containing protein</fullName>
    </recommendedName>
</protein>
<evidence type="ECO:0000259" key="3">
    <source>
        <dbReference type="PROSITE" id="PS50103"/>
    </source>
</evidence>
<keyword evidence="5" id="KW-1185">Reference proteome</keyword>
<feature type="compositionally biased region" description="Polar residues" evidence="2">
    <location>
        <begin position="173"/>
        <end position="182"/>
    </location>
</feature>
<name>A0AAD4LGK4_9AGAM</name>
<sequence>MQSISRFRPLQPLNSHRHPRTQPVHQPWLICRNFVYRGVCKEISCPRAHVPHRDMLDLLDYLITRRDFPPELRSARKQLRPPKLILCRIPLPSDRICSAFIPRPCPLGMRCTRTHFSIDNIYRSLMWPADRAQPRDVAVAPPLESEVPATESIDPEHPQSSPTGPSLDAVAHSASQSRTPSNGPHDVVPFAVETRY</sequence>
<dbReference type="InterPro" id="IPR000571">
    <property type="entry name" value="Znf_CCCH"/>
</dbReference>
<evidence type="ECO:0000256" key="2">
    <source>
        <dbReference type="SAM" id="MobiDB-lite"/>
    </source>
</evidence>
<evidence type="ECO:0000256" key="1">
    <source>
        <dbReference type="PROSITE-ProRule" id="PRU00723"/>
    </source>
</evidence>
<keyword evidence="1" id="KW-0862">Zinc</keyword>
<gene>
    <name evidence="4" type="ORF">EDB92DRAFT_1878392</name>
</gene>
<dbReference type="PROSITE" id="PS50103">
    <property type="entry name" value="ZF_C3H1"/>
    <property type="match status" value="1"/>
</dbReference>
<dbReference type="EMBL" id="JAKELL010000052">
    <property type="protein sequence ID" value="KAH8986696.1"/>
    <property type="molecule type" value="Genomic_DNA"/>
</dbReference>
<accession>A0AAD4LGK4</accession>
<evidence type="ECO:0000313" key="4">
    <source>
        <dbReference type="EMBL" id="KAH8986696.1"/>
    </source>
</evidence>
<keyword evidence="1" id="KW-0479">Metal-binding</keyword>
<feature type="zinc finger region" description="C3H1-type" evidence="1">
    <location>
        <begin position="30"/>
        <end position="52"/>
    </location>
</feature>
<feature type="region of interest" description="Disordered" evidence="2">
    <location>
        <begin position="1"/>
        <end position="21"/>
    </location>
</feature>
<dbReference type="AlphaFoldDB" id="A0AAD4LGK4"/>
<reference evidence="4" key="1">
    <citation type="submission" date="2022-01" db="EMBL/GenBank/DDBJ databases">
        <title>Comparative genomics reveals a dynamic genome evolution in the ectomycorrhizal milk-cap (Lactarius) mushrooms.</title>
        <authorList>
            <consortium name="DOE Joint Genome Institute"/>
            <person name="Lebreton A."/>
            <person name="Tang N."/>
            <person name="Kuo A."/>
            <person name="LaButti K."/>
            <person name="Drula E."/>
            <person name="Barry K."/>
            <person name="Clum A."/>
            <person name="Lipzen A."/>
            <person name="Mousain D."/>
            <person name="Ng V."/>
            <person name="Wang R."/>
            <person name="Wang X."/>
            <person name="Dai Y."/>
            <person name="Henrissat B."/>
            <person name="Grigoriev I.V."/>
            <person name="Guerin-Laguette A."/>
            <person name="Yu F."/>
            <person name="Martin F.M."/>
        </authorList>
    </citation>
    <scope>NUCLEOTIDE SEQUENCE</scope>
    <source>
        <strain evidence="4">QP</strain>
    </source>
</reference>
<dbReference type="GO" id="GO:0008270">
    <property type="term" value="F:zinc ion binding"/>
    <property type="evidence" value="ECO:0007669"/>
    <property type="project" value="UniProtKB-KW"/>
</dbReference>
<evidence type="ECO:0000313" key="5">
    <source>
        <dbReference type="Proteomes" id="UP001201163"/>
    </source>
</evidence>
<organism evidence="4 5">
    <name type="scientific">Lactarius akahatsu</name>
    <dbReference type="NCBI Taxonomy" id="416441"/>
    <lineage>
        <taxon>Eukaryota</taxon>
        <taxon>Fungi</taxon>
        <taxon>Dikarya</taxon>
        <taxon>Basidiomycota</taxon>
        <taxon>Agaricomycotina</taxon>
        <taxon>Agaricomycetes</taxon>
        <taxon>Russulales</taxon>
        <taxon>Russulaceae</taxon>
        <taxon>Lactarius</taxon>
    </lineage>
</organism>
<comment type="caution">
    <text evidence="4">The sequence shown here is derived from an EMBL/GenBank/DDBJ whole genome shotgun (WGS) entry which is preliminary data.</text>
</comment>